<reference evidence="2 3" key="1">
    <citation type="submission" date="2012-12" db="EMBL/GenBank/DDBJ databases">
        <title>Genome assembly of Fulvivirga imtechensis AK7.</title>
        <authorList>
            <person name="Nupur N."/>
            <person name="Khatri I."/>
            <person name="Kumar R."/>
            <person name="Subramanian S."/>
            <person name="Pinnaka A."/>
        </authorList>
    </citation>
    <scope>NUCLEOTIDE SEQUENCE [LARGE SCALE GENOMIC DNA]</scope>
    <source>
        <strain evidence="2 3">AK7</strain>
    </source>
</reference>
<protein>
    <submittedName>
        <fullName evidence="2">Uncharacterized protein</fullName>
    </submittedName>
</protein>
<proteinExistence type="predicted"/>
<accession>L8JW59</accession>
<dbReference type="AlphaFoldDB" id="L8JW59"/>
<comment type="caution">
    <text evidence="2">The sequence shown here is derived from an EMBL/GenBank/DDBJ whole genome shotgun (WGS) entry which is preliminary data.</text>
</comment>
<dbReference type="Proteomes" id="UP000011135">
    <property type="component" value="Unassembled WGS sequence"/>
</dbReference>
<feature type="compositionally biased region" description="Polar residues" evidence="1">
    <location>
        <begin position="8"/>
        <end position="25"/>
    </location>
</feature>
<feature type="region of interest" description="Disordered" evidence="1">
    <location>
        <begin position="1"/>
        <end position="25"/>
    </location>
</feature>
<gene>
    <name evidence="2" type="ORF">C900_02224</name>
</gene>
<evidence type="ECO:0000313" key="3">
    <source>
        <dbReference type="Proteomes" id="UP000011135"/>
    </source>
</evidence>
<dbReference type="STRING" id="1237149.C900_02224"/>
<organism evidence="2 3">
    <name type="scientific">Fulvivirga imtechensis AK7</name>
    <dbReference type="NCBI Taxonomy" id="1237149"/>
    <lineage>
        <taxon>Bacteria</taxon>
        <taxon>Pseudomonadati</taxon>
        <taxon>Bacteroidota</taxon>
        <taxon>Cytophagia</taxon>
        <taxon>Cytophagales</taxon>
        <taxon>Fulvivirgaceae</taxon>
        <taxon>Fulvivirga</taxon>
    </lineage>
</organism>
<evidence type="ECO:0000256" key="1">
    <source>
        <dbReference type="SAM" id="MobiDB-lite"/>
    </source>
</evidence>
<keyword evidence="3" id="KW-1185">Reference proteome</keyword>
<dbReference type="EMBL" id="AMZN01000032">
    <property type="protein sequence ID" value="ELR71849.1"/>
    <property type="molecule type" value="Genomic_DNA"/>
</dbReference>
<name>L8JW59_9BACT</name>
<evidence type="ECO:0000313" key="2">
    <source>
        <dbReference type="EMBL" id="ELR71849.1"/>
    </source>
</evidence>
<sequence length="37" mass="4351">MDNDIMPSFTTEGQQKSQTTTSSWNFRRATEKIFRIP</sequence>